<name>A0ABC8K832_ERUVS</name>
<sequence>MGDGGIKTVLRIKEDITVRARKKCMMNKTPKRLRCLKEGTRELQHTIAIAELRKEAHDTEDPEGNSPEAILKKKGTYLLVAKEEKEYL</sequence>
<dbReference type="AlphaFoldDB" id="A0ABC8K832"/>
<dbReference type="Proteomes" id="UP001642260">
    <property type="component" value="Unassembled WGS sequence"/>
</dbReference>
<protein>
    <submittedName>
        <fullName evidence="1">Uncharacterized protein</fullName>
    </submittedName>
</protein>
<keyword evidence="2" id="KW-1185">Reference proteome</keyword>
<reference evidence="1 2" key="1">
    <citation type="submission" date="2022-03" db="EMBL/GenBank/DDBJ databases">
        <authorList>
            <person name="Macdonald S."/>
            <person name="Ahmed S."/>
            <person name="Newling K."/>
        </authorList>
    </citation>
    <scope>NUCLEOTIDE SEQUENCE [LARGE SCALE GENOMIC DNA]</scope>
</reference>
<gene>
    <name evidence="1" type="ORF">ERUC_LOCUS17399</name>
</gene>
<dbReference type="EMBL" id="CAKOAT010160599">
    <property type="protein sequence ID" value="CAH8348549.1"/>
    <property type="molecule type" value="Genomic_DNA"/>
</dbReference>
<evidence type="ECO:0000313" key="1">
    <source>
        <dbReference type="EMBL" id="CAH8348549.1"/>
    </source>
</evidence>
<accession>A0ABC8K832</accession>
<evidence type="ECO:0000313" key="2">
    <source>
        <dbReference type="Proteomes" id="UP001642260"/>
    </source>
</evidence>
<comment type="caution">
    <text evidence="1">The sequence shown here is derived from an EMBL/GenBank/DDBJ whole genome shotgun (WGS) entry which is preliminary data.</text>
</comment>
<organism evidence="1 2">
    <name type="scientific">Eruca vesicaria subsp. sativa</name>
    <name type="common">Garden rocket</name>
    <name type="synonym">Eruca sativa</name>
    <dbReference type="NCBI Taxonomy" id="29727"/>
    <lineage>
        <taxon>Eukaryota</taxon>
        <taxon>Viridiplantae</taxon>
        <taxon>Streptophyta</taxon>
        <taxon>Embryophyta</taxon>
        <taxon>Tracheophyta</taxon>
        <taxon>Spermatophyta</taxon>
        <taxon>Magnoliopsida</taxon>
        <taxon>eudicotyledons</taxon>
        <taxon>Gunneridae</taxon>
        <taxon>Pentapetalae</taxon>
        <taxon>rosids</taxon>
        <taxon>malvids</taxon>
        <taxon>Brassicales</taxon>
        <taxon>Brassicaceae</taxon>
        <taxon>Brassiceae</taxon>
        <taxon>Eruca</taxon>
    </lineage>
</organism>
<proteinExistence type="predicted"/>